<feature type="compositionally biased region" description="Polar residues" evidence="1">
    <location>
        <begin position="24"/>
        <end position="34"/>
    </location>
</feature>
<name>A0A194XMQ1_MOLSC</name>
<keyword evidence="3" id="KW-1185">Reference proteome</keyword>
<feature type="region of interest" description="Disordered" evidence="1">
    <location>
        <begin position="113"/>
        <end position="154"/>
    </location>
</feature>
<organism evidence="2 3">
    <name type="scientific">Mollisia scopiformis</name>
    <name type="common">Conifer needle endophyte fungus</name>
    <name type="synonym">Phialocephala scopiformis</name>
    <dbReference type="NCBI Taxonomy" id="149040"/>
    <lineage>
        <taxon>Eukaryota</taxon>
        <taxon>Fungi</taxon>
        <taxon>Dikarya</taxon>
        <taxon>Ascomycota</taxon>
        <taxon>Pezizomycotina</taxon>
        <taxon>Leotiomycetes</taxon>
        <taxon>Helotiales</taxon>
        <taxon>Mollisiaceae</taxon>
        <taxon>Mollisia</taxon>
    </lineage>
</organism>
<evidence type="ECO:0000313" key="3">
    <source>
        <dbReference type="Proteomes" id="UP000070700"/>
    </source>
</evidence>
<dbReference type="EMBL" id="KQ947408">
    <property type="protein sequence ID" value="KUJ21433.1"/>
    <property type="molecule type" value="Genomic_DNA"/>
</dbReference>
<dbReference type="KEGG" id="psco:LY89DRAFT_577391"/>
<reference evidence="2 3" key="1">
    <citation type="submission" date="2015-10" db="EMBL/GenBank/DDBJ databases">
        <title>Full genome of DAOMC 229536 Phialocephala scopiformis, a fungal endophyte of spruce producing the potent anti-insectan compound rugulosin.</title>
        <authorList>
            <consortium name="DOE Joint Genome Institute"/>
            <person name="Walker A.K."/>
            <person name="Frasz S.L."/>
            <person name="Seifert K.A."/>
            <person name="Miller J.D."/>
            <person name="Mondo S.J."/>
            <person name="Labutti K."/>
            <person name="Lipzen A."/>
            <person name="Dockter R."/>
            <person name="Kennedy M."/>
            <person name="Grigoriev I.V."/>
            <person name="Spatafora J.W."/>
        </authorList>
    </citation>
    <scope>NUCLEOTIDE SEQUENCE [LARGE SCALE GENOMIC DNA]</scope>
    <source>
        <strain evidence="2 3">CBS 120377</strain>
    </source>
</reference>
<dbReference type="Proteomes" id="UP000070700">
    <property type="component" value="Unassembled WGS sequence"/>
</dbReference>
<proteinExistence type="predicted"/>
<feature type="region of interest" description="Disordered" evidence="1">
    <location>
        <begin position="1"/>
        <end position="76"/>
    </location>
</feature>
<dbReference type="InParanoid" id="A0A194XMQ1"/>
<feature type="compositionally biased region" description="Low complexity" evidence="1">
    <location>
        <begin position="251"/>
        <end position="261"/>
    </location>
</feature>
<dbReference type="GeneID" id="28818613"/>
<feature type="compositionally biased region" description="Basic and acidic residues" evidence="1">
    <location>
        <begin position="66"/>
        <end position="76"/>
    </location>
</feature>
<feature type="compositionally biased region" description="Basic and acidic residues" evidence="1">
    <location>
        <begin position="8"/>
        <end position="23"/>
    </location>
</feature>
<evidence type="ECO:0000313" key="2">
    <source>
        <dbReference type="EMBL" id="KUJ21433.1"/>
    </source>
</evidence>
<dbReference type="RefSeq" id="XP_018075788.1">
    <property type="nucleotide sequence ID" value="XM_018208887.1"/>
</dbReference>
<accession>A0A194XMQ1</accession>
<dbReference type="OrthoDB" id="3902588at2759"/>
<gene>
    <name evidence="2" type="ORF">LY89DRAFT_577391</name>
</gene>
<feature type="region of interest" description="Disordered" evidence="1">
    <location>
        <begin position="240"/>
        <end position="285"/>
    </location>
</feature>
<dbReference type="AlphaFoldDB" id="A0A194XMQ1"/>
<sequence>MFDVSWTDPERETVGERRTRKEQNGGSSRKQNVISRRSSMRSSKSTESPAAAKPSLLNIFGSGRKPAIDRAKSQSKLYSEDVNDHRVSIYTSGSETSAPESFGLPATRIASNSFFDGRSSHSDTEQSNPSEPPDSVFSGWTERTSRTDSSWGSVIDTSTLSSGTSSCIVQPLSPTSFVTQSTEVTVSPRDSIKAEEQTATIVRITAAGTTIPVEVSNVPDSPTKTYVPLYQATSPVAETWKPPETWECPASSSDSSGCSLSPTAKTHPRPRRDIQKPRLKSPPTSAEILHLQRSIRRMEAASKKIMLERLREEWTEIADASVYRELELEKQMWMLTALRSFDGRRSIDGSRCGTPVWHRGKVLSLFENHASASSLVAIVPKGTEVHHLSTAPLSPKQYLNILPLTVPSATPQLPYASNIFSSIHAFCLPSLLPSSSIPAVLKECYRVLVSAPKPSQSTTPSSNTLSNSVEPRGGTLCLTILDPSPLPGTLGPRLRTWLDDHLVLNLEKQFRCINPSRLLPDWLADAGLRAKGSTVMYVKFFASVPNLEDERIKQELKSVVGRMLWKEMWGSYVLGEKWWWEDEEVVDECERMGTVWEYAVIEAVKGE</sequence>
<evidence type="ECO:0000256" key="1">
    <source>
        <dbReference type="SAM" id="MobiDB-lite"/>
    </source>
</evidence>
<protein>
    <submittedName>
        <fullName evidence="2">Uncharacterized protein</fullName>
    </submittedName>
</protein>
<feature type="compositionally biased region" description="Low complexity" evidence="1">
    <location>
        <begin position="35"/>
        <end position="48"/>
    </location>
</feature>